<evidence type="ECO:0000313" key="3">
    <source>
        <dbReference type="Proteomes" id="UP001145021"/>
    </source>
</evidence>
<feature type="compositionally biased region" description="Polar residues" evidence="1">
    <location>
        <begin position="180"/>
        <end position="190"/>
    </location>
</feature>
<feature type="region of interest" description="Disordered" evidence="1">
    <location>
        <begin position="165"/>
        <end position="210"/>
    </location>
</feature>
<organism evidence="2 3">
    <name type="scientific">Coemansia asiatica</name>
    <dbReference type="NCBI Taxonomy" id="1052880"/>
    <lineage>
        <taxon>Eukaryota</taxon>
        <taxon>Fungi</taxon>
        <taxon>Fungi incertae sedis</taxon>
        <taxon>Zoopagomycota</taxon>
        <taxon>Kickxellomycotina</taxon>
        <taxon>Kickxellomycetes</taxon>
        <taxon>Kickxellales</taxon>
        <taxon>Kickxellaceae</taxon>
        <taxon>Coemansia</taxon>
    </lineage>
</organism>
<gene>
    <name evidence="2" type="ORF">LPJ64_004526</name>
</gene>
<evidence type="ECO:0000256" key="1">
    <source>
        <dbReference type="SAM" id="MobiDB-lite"/>
    </source>
</evidence>
<accession>A0A9W8CIY5</accession>
<protein>
    <submittedName>
        <fullName evidence="2">Uncharacterized protein</fullName>
    </submittedName>
</protein>
<dbReference type="AlphaFoldDB" id="A0A9W8CIY5"/>
<feature type="compositionally biased region" description="Low complexity" evidence="1">
    <location>
        <begin position="194"/>
        <end position="210"/>
    </location>
</feature>
<keyword evidence="3" id="KW-1185">Reference proteome</keyword>
<proteinExistence type="predicted"/>
<dbReference type="Proteomes" id="UP001145021">
    <property type="component" value="Unassembled WGS sequence"/>
</dbReference>
<reference evidence="2" key="1">
    <citation type="submission" date="2022-07" db="EMBL/GenBank/DDBJ databases">
        <title>Phylogenomic reconstructions and comparative analyses of Kickxellomycotina fungi.</title>
        <authorList>
            <person name="Reynolds N.K."/>
            <person name="Stajich J.E."/>
            <person name="Barry K."/>
            <person name="Grigoriev I.V."/>
            <person name="Crous P."/>
            <person name="Smith M.E."/>
        </authorList>
    </citation>
    <scope>NUCLEOTIDE SEQUENCE</scope>
    <source>
        <strain evidence="2">NBRC 105413</strain>
    </source>
</reference>
<dbReference type="EMBL" id="JANBOH010000226">
    <property type="protein sequence ID" value="KAJ1643724.1"/>
    <property type="molecule type" value="Genomic_DNA"/>
</dbReference>
<comment type="caution">
    <text evidence="2">The sequence shown here is derived from an EMBL/GenBank/DDBJ whole genome shotgun (WGS) entry which is preliminary data.</text>
</comment>
<sequence>MTPGIRIRKLSLQVKERLNSLKRRKRSNSTNESLNIADIEIIHPHFDETQPIRKSAPGEFRHNPRYDYKTWDSPSLPANNEGDSLEEHLPSTFPVLLDDRRFSRDEWQKRADTAVFGSYRSRNGKARQSAAGDDANKMRFSDFAAQNSGQQTPPVDDRHSVSLDIEQPSAAPPPLVSFPRLSSSDYNKPASSHEPSVIRRSPSESSSTSSGISIISGGVSALNELLFATNSRIETELRNMVRQCIADNDRVHGFMNKVERIIDQAYREFVVAALSVIDAENGYLSKSVLQIIDEYCNARSSLGRLDSGFTSDNGEDTAEHNRLLHELRQQDISQIKYSKEQMHLYAAIGLSKYVSSQVLLSTGIENDLVDKLGEAVEELDKTNGQLDILEGLESQYVQSESTDVLALCEKAVEIQARIERLKRETQEAAHIRHTFETVLLEIQGL</sequence>
<evidence type="ECO:0000313" key="2">
    <source>
        <dbReference type="EMBL" id="KAJ1643724.1"/>
    </source>
</evidence>
<name>A0A9W8CIY5_9FUNG</name>